<reference evidence="1" key="1">
    <citation type="submission" date="2021-03" db="EMBL/GenBank/DDBJ databases">
        <title>Whole genome shotgun sequence of Actinoplanes auranticolor NBRC 12245.</title>
        <authorList>
            <person name="Komaki H."/>
            <person name="Tamura T."/>
        </authorList>
    </citation>
    <scope>NUCLEOTIDE SEQUENCE</scope>
    <source>
        <strain evidence="1">NBRC 12245</strain>
    </source>
</reference>
<comment type="caution">
    <text evidence="1">The sequence shown here is derived from an EMBL/GenBank/DDBJ whole genome shotgun (WGS) entry which is preliminary data.</text>
</comment>
<evidence type="ECO:0000313" key="2">
    <source>
        <dbReference type="Proteomes" id="UP000681340"/>
    </source>
</evidence>
<dbReference type="Proteomes" id="UP000681340">
    <property type="component" value="Unassembled WGS sequence"/>
</dbReference>
<sequence>MAVLACAAAQLAERQRVADAGASFPQDHDVAELLAQPLLFGSGLNEPLGRHVRKVQPLALPGAHADTEAVQEFFRIRVPHETFTVLITTRT</sequence>
<dbReference type="EMBL" id="BOQL01000067">
    <property type="protein sequence ID" value="GIM77595.1"/>
    <property type="molecule type" value="Genomic_DNA"/>
</dbReference>
<evidence type="ECO:0000313" key="1">
    <source>
        <dbReference type="EMBL" id="GIM77595.1"/>
    </source>
</evidence>
<keyword evidence="2" id="KW-1185">Reference proteome</keyword>
<accession>A0A919SRA8</accession>
<dbReference type="AlphaFoldDB" id="A0A919SRA8"/>
<organism evidence="1 2">
    <name type="scientific">Actinoplanes auranticolor</name>
    <dbReference type="NCBI Taxonomy" id="47988"/>
    <lineage>
        <taxon>Bacteria</taxon>
        <taxon>Bacillati</taxon>
        <taxon>Actinomycetota</taxon>
        <taxon>Actinomycetes</taxon>
        <taxon>Micromonosporales</taxon>
        <taxon>Micromonosporaceae</taxon>
        <taxon>Actinoplanes</taxon>
    </lineage>
</organism>
<gene>
    <name evidence="1" type="ORF">Aau02nite_76620</name>
</gene>
<protein>
    <submittedName>
        <fullName evidence="1">Uncharacterized protein</fullName>
    </submittedName>
</protein>
<name>A0A919SRA8_9ACTN</name>
<proteinExistence type="predicted"/>
<dbReference type="RefSeq" id="WP_212993495.1">
    <property type="nucleotide sequence ID" value="NZ_BAABEA010000045.1"/>
</dbReference>